<keyword evidence="4" id="KW-1185">Reference proteome</keyword>
<dbReference type="PANTHER" id="PTHR43283:SF11">
    <property type="entry name" value="BETA-LACTAMASE-RELATED DOMAIN-CONTAINING PROTEIN"/>
    <property type="match status" value="1"/>
</dbReference>
<dbReference type="Gene3D" id="3.40.710.10">
    <property type="entry name" value="DD-peptidase/beta-lactamase superfamily"/>
    <property type="match status" value="1"/>
</dbReference>
<evidence type="ECO:0000313" key="4">
    <source>
        <dbReference type="Proteomes" id="UP001206483"/>
    </source>
</evidence>
<accession>A0ABT1IZR0</accession>
<feature type="domain" description="Beta-lactamase-related" evidence="2">
    <location>
        <begin position="65"/>
        <end position="355"/>
    </location>
</feature>
<dbReference type="Pfam" id="PF00144">
    <property type="entry name" value="Beta-lactamase"/>
    <property type="match status" value="1"/>
</dbReference>
<dbReference type="InterPro" id="IPR001466">
    <property type="entry name" value="Beta-lactam-related"/>
</dbReference>
<dbReference type="PANTHER" id="PTHR43283">
    <property type="entry name" value="BETA-LACTAMASE-RELATED"/>
    <property type="match status" value="1"/>
</dbReference>
<keyword evidence="1" id="KW-0378">Hydrolase</keyword>
<comment type="caution">
    <text evidence="3">The sequence shown here is derived from an EMBL/GenBank/DDBJ whole genome shotgun (WGS) entry which is preliminary data.</text>
</comment>
<evidence type="ECO:0000259" key="2">
    <source>
        <dbReference type="Pfam" id="PF00144"/>
    </source>
</evidence>
<name>A0ABT1IZR0_9ACTN</name>
<dbReference type="InterPro" id="IPR012338">
    <property type="entry name" value="Beta-lactam/transpept-like"/>
</dbReference>
<dbReference type="EMBL" id="JAMZDX010000003">
    <property type="protein sequence ID" value="MCP2310658.1"/>
    <property type="molecule type" value="Genomic_DNA"/>
</dbReference>
<dbReference type="SUPFAM" id="SSF56601">
    <property type="entry name" value="beta-lactamase/transpeptidase-like"/>
    <property type="match status" value="1"/>
</dbReference>
<proteinExistence type="predicted"/>
<dbReference type="RefSeq" id="WP_253798818.1">
    <property type="nucleotide sequence ID" value="NZ_BAAAUB010000082.1"/>
</dbReference>
<dbReference type="Proteomes" id="UP001206483">
    <property type="component" value="Unassembled WGS sequence"/>
</dbReference>
<gene>
    <name evidence="3" type="ORF">FHR36_003791</name>
</gene>
<protein>
    <submittedName>
        <fullName evidence="3">CubicO group peptidase (Beta-lactamase class C family)</fullName>
    </submittedName>
</protein>
<organism evidence="3 4">
    <name type="scientific">Kitasatospora paracochleata</name>
    <dbReference type="NCBI Taxonomy" id="58354"/>
    <lineage>
        <taxon>Bacteria</taxon>
        <taxon>Bacillati</taxon>
        <taxon>Actinomycetota</taxon>
        <taxon>Actinomycetes</taxon>
        <taxon>Kitasatosporales</taxon>
        <taxon>Streptomycetaceae</taxon>
        <taxon>Kitasatospora</taxon>
    </lineage>
</organism>
<reference evidence="3 4" key="1">
    <citation type="submission" date="2022-06" db="EMBL/GenBank/DDBJ databases">
        <title>Sequencing the genomes of 1000 actinobacteria strains.</title>
        <authorList>
            <person name="Klenk H.-P."/>
        </authorList>
    </citation>
    <scope>NUCLEOTIDE SEQUENCE [LARGE SCALE GENOMIC DNA]</scope>
    <source>
        <strain evidence="3 4">DSM 41656</strain>
    </source>
</reference>
<evidence type="ECO:0000313" key="3">
    <source>
        <dbReference type="EMBL" id="MCP2310658.1"/>
    </source>
</evidence>
<evidence type="ECO:0000256" key="1">
    <source>
        <dbReference type="ARBA" id="ARBA00022801"/>
    </source>
</evidence>
<sequence>MSLTTHHQPTNAWASAAAAKLGESLDAAVRNGNVPGGVVVIGQVATSPKTAHPNGGRKPNAERIVLSRGVVAAECGDTRPDADTLYDMASLTKVTATWLLVGRAVRDGLLDLDAPLSSYLPKAPAPGRDLTIRHLMSHTSGLLPNTGLARYNHSSRPLIDHLCAEPLISEPGARHRYIDRGFILLGLLLPILLGRPLHVLAAELWRDIGLTSTVYGPLARSPRVAPTEARLLGAPRTWGTPHDPSAALLGGVAGHAGVFSTASDLATFAEHLLASTGPDSVWFEESRRPLVDVEPGLQRGLAWIVTADGRAAYHHGYTGTSLYLSPAAGRYIVLCTNAVYHGWDRARLTPTRNLALLTITSSDPDG</sequence>
<dbReference type="InterPro" id="IPR050789">
    <property type="entry name" value="Diverse_Enzym_Activities"/>
</dbReference>